<organism evidence="2 3">
    <name type="scientific">Microbacterium fluvii</name>
    <dbReference type="NCBI Taxonomy" id="415215"/>
    <lineage>
        <taxon>Bacteria</taxon>
        <taxon>Bacillati</taxon>
        <taxon>Actinomycetota</taxon>
        <taxon>Actinomycetes</taxon>
        <taxon>Micrococcales</taxon>
        <taxon>Microbacteriaceae</taxon>
        <taxon>Microbacterium</taxon>
    </lineage>
</organism>
<dbReference type="EMBL" id="JBHTBE010000002">
    <property type="protein sequence ID" value="MFC7269038.1"/>
    <property type="molecule type" value="Genomic_DNA"/>
</dbReference>
<feature type="transmembrane region" description="Helical" evidence="1">
    <location>
        <begin position="70"/>
        <end position="90"/>
    </location>
</feature>
<dbReference type="Proteomes" id="UP001596507">
    <property type="component" value="Unassembled WGS sequence"/>
</dbReference>
<feature type="transmembrane region" description="Helical" evidence="1">
    <location>
        <begin position="12"/>
        <end position="32"/>
    </location>
</feature>
<accession>A0ABW2HCI4</accession>
<evidence type="ECO:0000256" key="1">
    <source>
        <dbReference type="SAM" id="Phobius"/>
    </source>
</evidence>
<name>A0ABW2HCI4_9MICO</name>
<evidence type="ECO:0000313" key="3">
    <source>
        <dbReference type="Proteomes" id="UP001596507"/>
    </source>
</evidence>
<feature type="transmembrane region" description="Helical" evidence="1">
    <location>
        <begin position="38"/>
        <end position="63"/>
    </location>
</feature>
<feature type="transmembrane region" description="Helical" evidence="1">
    <location>
        <begin position="127"/>
        <end position="153"/>
    </location>
</feature>
<keyword evidence="3" id="KW-1185">Reference proteome</keyword>
<keyword evidence="1" id="KW-0812">Transmembrane</keyword>
<protein>
    <submittedName>
        <fullName evidence="2">Acyl-CoA synthetase</fullName>
    </submittedName>
</protein>
<dbReference type="RefSeq" id="WP_262873975.1">
    <property type="nucleotide sequence ID" value="NZ_BAABKW010000012.1"/>
</dbReference>
<sequence>MTASPTPRTFEVRHVQLVRALFAALAAVMITFSTDHSAAVGLAVFSGFAIATALVHLVSVWLVFPADHRWPSVVLGILCLLAGMAGGIPALRNDTLFFVLVIVWALATGLVETIVGWRARAESRDTFVVGVITLALGVAMLFVSPQFSLAYAVEGHDFTLTGTTIGVGVFGAYAAIIAVYLGIAGFSPRKEVSA</sequence>
<evidence type="ECO:0000313" key="2">
    <source>
        <dbReference type="EMBL" id="MFC7269038.1"/>
    </source>
</evidence>
<keyword evidence="1" id="KW-1133">Transmembrane helix</keyword>
<proteinExistence type="predicted"/>
<reference evidence="3" key="1">
    <citation type="journal article" date="2019" name="Int. J. Syst. Evol. Microbiol.">
        <title>The Global Catalogue of Microorganisms (GCM) 10K type strain sequencing project: providing services to taxonomists for standard genome sequencing and annotation.</title>
        <authorList>
            <consortium name="The Broad Institute Genomics Platform"/>
            <consortium name="The Broad Institute Genome Sequencing Center for Infectious Disease"/>
            <person name="Wu L."/>
            <person name="Ma J."/>
        </authorList>
    </citation>
    <scope>NUCLEOTIDE SEQUENCE [LARGE SCALE GENOMIC DNA]</scope>
    <source>
        <strain evidence="3">CGMCC 1.15772</strain>
    </source>
</reference>
<comment type="caution">
    <text evidence="2">The sequence shown here is derived from an EMBL/GenBank/DDBJ whole genome shotgun (WGS) entry which is preliminary data.</text>
</comment>
<feature type="transmembrane region" description="Helical" evidence="1">
    <location>
        <begin position="96"/>
        <end position="115"/>
    </location>
</feature>
<feature type="transmembrane region" description="Helical" evidence="1">
    <location>
        <begin position="165"/>
        <end position="186"/>
    </location>
</feature>
<keyword evidence="1" id="KW-0472">Membrane</keyword>
<gene>
    <name evidence="2" type="ORF">ACFQRL_08725</name>
</gene>